<accession>A0A1B1C374</accession>
<dbReference type="AlphaFoldDB" id="A0A1B1C374"/>
<evidence type="ECO:0008006" key="2">
    <source>
        <dbReference type="Google" id="ProtNLM"/>
    </source>
</evidence>
<proteinExistence type="predicted"/>
<protein>
    <recommendedName>
        <fullName evidence="2">Phage tail protein</fullName>
    </recommendedName>
</protein>
<organism evidence="1">
    <name type="scientific">Vibrio crassostreae 9CS106</name>
    <dbReference type="NCBI Taxonomy" id="1191300"/>
    <lineage>
        <taxon>Bacteria</taxon>
        <taxon>Pseudomonadati</taxon>
        <taxon>Pseudomonadota</taxon>
        <taxon>Gammaproteobacteria</taxon>
        <taxon>Vibrionales</taxon>
        <taxon>Vibrionaceae</taxon>
        <taxon>Vibrio</taxon>
    </lineage>
</organism>
<evidence type="ECO:0000313" key="1">
    <source>
        <dbReference type="EMBL" id="ANP79308.1"/>
    </source>
</evidence>
<sequence>MSKISDIRKNELIPKLKGVDGLNVLDGWFVNYVHKFSKTGQKLKFPLASVQPKEEVTVQSKSGLDGINARAFTVIGATSVREPETVNDELDDLLFKVRQALAINAFDNESEAHKLEFGDVKFDLPERGDEYAFFELTIRVSYTERWQPDDKQ</sequence>
<name>A0A1B1C374_9VIBR</name>
<reference evidence="1" key="2">
    <citation type="submission" date="2016-06" db="EMBL/GenBank/DDBJ databases">
        <title>Adaptive Radiation by Waves of Gene Transfer Leads to Fine-Scale Resource Partitioning in Marine Microbes.</title>
        <authorList>
            <person name="Hehemann J.-H."/>
            <person name="Arevalo P."/>
            <person name="Datta M.S."/>
            <person name="Yu X."/>
            <person name="Corzett C."/>
            <person name="Henschel A."/>
            <person name="Preheim S.P."/>
            <person name="Timberlake S."/>
            <person name="Alm E.J."/>
            <person name="Polz M.F."/>
        </authorList>
    </citation>
    <scope>NUCLEOTIDE SEQUENCE</scope>
    <source>
        <strain evidence="1">9CS106</strain>
    </source>
</reference>
<dbReference type="EMBL" id="CP016231">
    <property type="protein sequence ID" value="ANP79308.1"/>
    <property type="molecule type" value="Genomic_DNA"/>
</dbReference>
<gene>
    <name evidence="1" type="ORF">A134_23120</name>
</gene>
<reference evidence="1" key="1">
    <citation type="journal article" date="2012" name="Science">
        <title>Ecological populations of bacteria act as socially cohesive units of antibiotic production and resistance.</title>
        <authorList>
            <person name="Cordero O.X."/>
            <person name="Wildschutte H."/>
            <person name="Kirkup B."/>
            <person name="Proehl S."/>
            <person name="Ngo L."/>
            <person name="Hussain F."/>
            <person name="Le Roux F."/>
            <person name="Mincer T."/>
            <person name="Polz M.F."/>
        </authorList>
    </citation>
    <scope>NUCLEOTIDE SEQUENCE</scope>
    <source>
        <strain evidence="1">9CS106</strain>
    </source>
</reference>